<dbReference type="PATRIC" id="fig|93061.5.peg.2537"/>
<protein>
    <submittedName>
        <fullName evidence="1">Uncharacterized protein</fullName>
    </submittedName>
</protein>
<evidence type="ECO:0000313" key="2">
    <source>
        <dbReference type="Proteomes" id="UP000008816"/>
    </source>
</evidence>
<dbReference type="EMBL" id="CP000253">
    <property type="protein sequence ID" value="ABD31808.1"/>
    <property type="molecule type" value="Genomic_DNA"/>
</dbReference>
<gene>
    <name evidence="1" type="ordered locus">SAOUHSC_02805</name>
</gene>
<dbReference type="AlphaFoldDB" id="Q2G207"/>
<accession>Q2G207</accession>
<dbReference type="RefSeq" id="WP_001834510.1">
    <property type="nucleotide sequence ID" value="NC_007795.1"/>
</dbReference>
<evidence type="ECO:0000313" key="1">
    <source>
        <dbReference type="EMBL" id="ABD31808.1"/>
    </source>
</evidence>
<keyword evidence="2" id="KW-1185">Reference proteome</keyword>
<dbReference type="STRING" id="93061.SAOUHSC_02805"/>
<name>Q2G207_STAA8</name>
<dbReference type="Proteomes" id="UP000008816">
    <property type="component" value="Chromosome"/>
</dbReference>
<reference evidence="2" key="1">
    <citation type="book" date="2006" name="Gram positive pathogens, 2nd edition" publisher="ASM Press" city="Washington D.C">
        <title>The Staphylococcus aureus NCTC 8325 genome.</title>
        <editorList>
            <person name="Fischetti V."/>
            <person name="Novick R."/>
            <person name="Ferretti J."/>
            <person name="Portnoy D."/>
            <person name="Rood J."/>
        </editorList>
        <authorList>
            <person name="Gillaspy A.F."/>
            <person name="Worrell V."/>
            <person name="Orvis J."/>
            <person name="Roe B.A."/>
            <person name="Dyer D.W."/>
            <person name="Iandolo J.J."/>
        </authorList>
    </citation>
    <scope>NUCLEOTIDE SEQUENCE [LARGE SCALE GENOMIC DNA]</scope>
    <source>
        <strain evidence="2">NCTC 8325 / PS 47</strain>
    </source>
</reference>
<dbReference type="KEGG" id="sao:SAOUHSC_02805"/>
<dbReference type="HOGENOM" id="CLU_184549_0_0_9"/>
<dbReference type="RefSeq" id="YP_501264.1">
    <property type="nucleotide sequence ID" value="NC_007795.1"/>
</dbReference>
<dbReference type="PaxDb" id="1280-SAXN108_2751"/>
<dbReference type="GeneID" id="3921245"/>
<proteinExistence type="predicted"/>
<organism evidence="1 2">
    <name type="scientific">Staphylococcus aureus (strain NCTC 8325 / PS 47)</name>
    <dbReference type="NCBI Taxonomy" id="93061"/>
    <lineage>
        <taxon>Bacteria</taxon>
        <taxon>Bacillati</taxon>
        <taxon>Bacillota</taxon>
        <taxon>Bacilli</taxon>
        <taxon>Bacillales</taxon>
        <taxon>Staphylococcaceae</taxon>
        <taxon>Staphylococcus</taxon>
    </lineage>
</organism>
<sequence>MQYIALKHVYFYAENRLKYSESERYKKYIGYFRVMKGVSRHVFVRIVQAIIMKRLVYCFKLDNDEFNLKNKYKKYKPCVTRVSDDLNTIYRYISNNKIIN</sequence>